<dbReference type="GO" id="GO:0003677">
    <property type="term" value="F:DNA binding"/>
    <property type="evidence" value="ECO:0007669"/>
    <property type="project" value="UniProtKB-KW"/>
</dbReference>
<keyword evidence="7" id="KW-1185">Reference proteome</keyword>
<dbReference type="PROSITE" id="PS50931">
    <property type="entry name" value="HTH_LYSR"/>
    <property type="match status" value="1"/>
</dbReference>
<dbReference type="InterPro" id="IPR000847">
    <property type="entry name" value="LysR_HTH_N"/>
</dbReference>
<dbReference type="Pfam" id="PF00126">
    <property type="entry name" value="HTH_1"/>
    <property type="match status" value="1"/>
</dbReference>
<dbReference type="PANTHER" id="PTHR30419">
    <property type="entry name" value="HTH-TYPE TRANSCRIPTIONAL REGULATOR YBHD"/>
    <property type="match status" value="1"/>
</dbReference>
<dbReference type="AlphaFoldDB" id="A0A5M8AWC2"/>
<dbReference type="GO" id="GO:0003700">
    <property type="term" value="F:DNA-binding transcription factor activity"/>
    <property type="evidence" value="ECO:0007669"/>
    <property type="project" value="InterPro"/>
</dbReference>
<organism evidence="6 7">
    <name type="scientific">Cupriavidus cauae</name>
    <dbReference type="NCBI Taxonomy" id="2608999"/>
    <lineage>
        <taxon>Bacteria</taxon>
        <taxon>Pseudomonadati</taxon>
        <taxon>Pseudomonadota</taxon>
        <taxon>Betaproteobacteria</taxon>
        <taxon>Burkholderiales</taxon>
        <taxon>Burkholderiaceae</taxon>
        <taxon>Cupriavidus</taxon>
    </lineage>
</organism>
<dbReference type="RefSeq" id="WP_150082839.1">
    <property type="nucleotide sequence ID" value="NZ_VWRN01000027.1"/>
</dbReference>
<dbReference type="SUPFAM" id="SSF53850">
    <property type="entry name" value="Periplasmic binding protein-like II"/>
    <property type="match status" value="1"/>
</dbReference>
<comment type="similarity">
    <text evidence="1">Belongs to the LysR transcriptional regulatory family.</text>
</comment>
<reference evidence="6 7" key="1">
    <citation type="submission" date="2019-09" db="EMBL/GenBank/DDBJ databases">
        <title>Isolation of a novel species in the genus Cupriavidus from patients with sepsis using whole genome sequencing.</title>
        <authorList>
            <person name="Kweon O.J."/>
            <person name="Lee M.-K."/>
        </authorList>
    </citation>
    <scope>NUCLEOTIDE SEQUENCE [LARGE SCALE GENOMIC DNA]</scope>
    <source>
        <strain evidence="6 7">MKL-01</strain>
    </source>
</reference>
<feature type="domain" description="HTH lysR-type" evidence="5">
    <location>
        <begin position="6"/>
        <end position="60"/>
    </location>
</feature>
<keyword evidence="2" id="KW-0805">Transcription regulation</keyword>
<sequence>MQDKDRLLRTFLAVARAGSLRAASTSLGITQAAVSKQIAALETFLGAPLFDRHGRGMRPTPLGERLVGDIDQGFGMVDSALDVARQASAGGHGRVTIATVNTLAAYLIPEVVASLRAAHPGITLGVFNASSPDVVERVERGLADIGLVYDLAVDTDAVALRRLCIEQIAAYSRELGAPTPGTLSVAALAQRPLIVPPRPYALRRVIERELPAPLSIAVESNSVSMSLDLAMQGVGTTILPRDLPDIAITARGLHRLAIEGANLHRHVVLIHRSGTPPSQAVSRAIRAIEAAAARIATR</sequence>
<evidence type="ECO:0000313" key="6">
    <source>
        <dbReference type="EMBL" id="KAA6126156.1"/>
    </source>
</evidence>
<dbReference type="Pfam" id="PF03466">
    <property type="entry name" value="LysR_substrate"/>
    <property type="match status" value="1"/>
</dbReference>
<dbReference type="EMBL" id="VWRN01000027">
    <property type="protein sequence ID" value="KAA6126156.1"/>
    <property type="molecule type" value="Genomic_DNA"/>
</dbReference>
<dbReference type="PANTHER" id="PTHR30419:SF8">
    <property type="entry name" value="NITROGEN ASSIMILATION TRANSCRIPTIONAL ACTIVATOR-RELATED"/>
    <property type="match status" value="1"/>
</dbReference>
<evidence type="ECO:0000256" key="3">
    <source>
        <dbReference type="ARBA" id="ARBA00023125"/>
    </source>
</evidence>
<proteinExistence type="inferred from homology"/>
<dbReference type="SUPFAM" id="SSF46785">
    <property type="entry name" value="Winged helix' DNA-binding domain"/>
    <property type="match status" value="1"/>
</dbReference>
<evidence type="ECO:0000259" key="5">
    <source>
        <dbReference type="PROSITE" id="PS50931"/>
    </source>
</evidence>
<dbReference type="PRINTS" id="PR00039">
    <property type="entry name" value="HTHLYSR"/>
</dbReference>
<dbReference type="CDD" id="cd05466">
    <property type="entry name" value="PBP2_LTTR_substrate"/>
    <property type="match status" value="1"/>
</dbReference>
<dbReference type="FunFam" id="1.10.10.10:FF:000001">
    <property type="entry name" value="LysR family transcriptional regulator"/>
    <property type="match status" value="1"/>
</dbReference>
<gene>
    <name evidence="6" type="ORF">F1599_09200</name>
</gene>
<evidence type="ECO:0000313" key="7">
    <source>
        <dbReference type="Proteomes" id="UP000324324"/>
    </source>
</evidence>
<dbReference type="Gene3D" id="3.40.190.290">
    <property type="match status" value="1"/>
</dbReference>
<protein>
    <submittedName>
        <fullName evidence="6">LysR family transcriptional regulator</fullName>
    </submittedName>
</protein>
<keyword evidence="4" id="KW-0804">Transcription</keyword>
<keyword evidence="3" id="KW-0238">DNA-binding</keyword>
<dbReference type="InterPro" id="IPR005119">
    <property type="entry name" value="LysR_subst-bd"/>
</dbReference>
<dbReference type="GO" id="GO:0005829">
    <property type="term" value="C:cytosol"/>
    <property type="evidence" value="ECO:0007669"/>
    <property type="project" value="TreeGrafter"/>
</dbReference>
<dbReference type="InterPro" id="IPR036388">
    <property type="entry name" value="WH-like_DNA-bd_sf"/>
</dbReference>
<dbReference type="InterPro" id="IPR036390">
    <property type="entry name" value="WH_DNA-bd_sf"/>
</dbReference>
<evidence type="ECO:0000256" key="1">
    <source>
        <dbReference type="ARBA" id="ARBA00009437"/>
    </source>
</evidence>
<evidence type="ECO:0000256" key="4">
    <source>
        <dbReference type="ARBA" id="ARBA00023163"/>
    </source>
</evidence>
<name>A0A5M8AWC2_9BURK</name>
<dbReference type="InterPro" id="IPR050950">
    <property type="entry name" value="HTH-type_LysR_regulators"/>
</dbReference>
<evidence type="ECO:0000256" key="2">
    <source>
        <dbReference type="ARBA" id="ARBA00023015"/>
    </source>
</evidence>
<accession>A0A5M8AWC2</accession>
<dbReference type="Gene3D" id="1.10.10.10">
    <property type="entry name" value="Winged helix-like DNA-binding domain superfamily/Winged helix DNA-binding domain"/>
    <property type="match status" value="1"/>
</dbReference>
<comment type="caution">
    <text evidence="6">The sequence shown here is derived from an EMBL/GenBank/DDBJ whole genome shotgun (WGS) entry which is preliminary data.</text>
</comment>
<dbReference type="Proteomes" id="UP000324324">
    <property type="component" value="Unassembled WGS sequence"/>
</dbReference>